<dbReference type="Pfam" id="PF12508">
    <property type="entry name" value="Transposon_TraM"/>
    <property type="match status" value="1"/>
</dbReference>
<feature type="domain" description="Conjugative transposon TraM C-terminal" evidence="3">
    <location>
        <begin position="275"/>
        <end position="426"/>
    </location>
</feature>
<dbReference type="AlphaFoldDB" id="A0A1I2BJ16"/>
<dbReference type="Proteomes" id="UP000198598">
    <property type="component" value="Unassembled WGS sequence"/>
</dbReference>
<evidence type="ECO:0000256" key="2">
    <source>
        <dbReference type="SAM" id="Phobius"/>
    </source>
</evidence>
<name>A0A1I2BJ16_9BACT</name>
<sequence length="471" mass="52026">MDTQEKKSIKDLFQDKKFLMSLPVLLIVTSLFLWYVLKDDTSSAVTNQPISAMNSTVPLARTDTSHANNRLDLQQQALDRNPSSETAIAAAGKAMNPTVPGELDGYMYGQKYRPVHDPKALRRIDSTYNPVTSPNEVSAGYGRGNPSLPQSLRPGGSRSSVNRPPLSEKDVMLADEPSERRSTVSAGEEERKKAEYKEALRKQERLTGLLEQYNRDKANQKTAEEEKRTVYKVDQSEVISSLNGRSEGGNTFYGLYSEDQKKNERRLLEAEVGTIRAMVYGNQDIMSGSRIKLRLLQYIKVRGVVIPENTLLFGIGSFSTQRVQIKITDVVYEDHIFPVNMTALDIDGIAGVYVPEIQGLPEARQALGQSVGNINMNTYGATTGNVAAMAGASAAQAGIQGVRAIATKKTTLQRAHLKNNHIIYLRQTETPTTTNSNYQQAPQNYPVNRPPNGYPASINTPGGRYDYSSNQ</sequence>
<accession>A0A1I2BJ16</accession>
<protein>
    <submittedName>
        <fullName evidence="4">Bacteroides conjugative transposon TraM protein</fullName>
    </submittedName>
</protein>
<evidence type="ECO:0000259" key="3">
    <source>
        <dbReference type="Pfam" id="PF12508"/>
    </source>
</evidence>
<dbReference type="STRING" id="662367.SAMN05216167_115115"/>
<organism evidence="4 5">
    <name type="scientific">Spirosoma endophyticum</name>
    <dbReference type="NCBI Taxonomy" id="662367"/>
    <lineage>
        <taxon>Bacteria</taxon>
        <taxon>Pseudomonadati</taxon>
        <taxon>Bacteroidota</taxon>
        <taxon>Cytophagia</taxon>
        <taxon>Cytophagales</taxon>
        <taxon>Cytophagaceae</taxon>
        <taxon>Spirosoma</taxon>
    </lineage>
</organism>
<feature type="transmembrane region" description="Helical" evidence="2">
    <location>
        <begin position="18"/>
        <end position="37"/>
    </location>
</feature>
<keyword evidence="2" id="KW-0812">Transmembrane</keyword>
<dbReference type="OrthoDB" id="1453786at2"/>
<evidence type="ECO:0000313" key="5">
    <source>
        <dbReference type="Proteomes" id="UP000198598"/>
    </source>
</evidence>
<proteinExistence type="predicted"/>
<keyword evidence="5" id="KW-1185">Reference proteome</keyword>
<dbReference type="EMBL" id="FOLQ01000015">
    <property type="protein sequence ID" value="SFE56049.1"/>
    <property type="molecule type" value="Genomic_DNA"/>
</dbReference>
<feature type="compositionally biased region" description="Polar residues" evidence="1">
    <location>
        <begin position="126"/>
        <end position="136"/>
    </location>
</feature>
<feature type="region of interest" description="Disordered" evidence="1">
    <location>
        <begin position="429"/>
        <end position="471"/>
    </location>
</feature>
<dbReference type="InterPro" id="IPR055407">
    <property type="entry name" value="TraM_C"/>
</dbReference>
<evidence type="ECO:0000313" key="4">
    <source>
        <dbReference type="EMBL" id="SFE56049.1"/>
    </source>
</evidence>
<evidence type="ECO:0000256" key="1">
    <source>
        <dbReference type="SAM" id="MobiDB-lite"/>
    </source>
</evidence>
<feature type="compositionally biased region" description="Basic and acidic residues" evidence="1">
    <location>
        <begin position="166"/>
        <end position="199"/>
    </location>
</feature>
<reference evidence="4 5" key="1">
    <citation type="submission" date="2016-10" db="EMBL/GenBank/DDBJ databases">
        <authorList>
            <person name="de Groot N.N."/>
        </authorList>
    </citation>
    <scope>NUCLEOTIDE SEQUENCE [LARGE SCALE GENOMIC DNA]</scope>
    <source>
        <strain evidence="4 5">DSM 26130</strain>
    </source>
</reference>
<feature type="compositionally biased region" description="Polar residues" evidence="1">
    <location>
        <begin position="429"/>
        <end position="446"/>
    </location>
</feature>
<gene>
    <name evidence="4" type="ORF">SAMN05216167_115115</name>
</gene>
<dbReference type="RefSeq" id="WP_093831992.1">
    <property type="nucleotide sequence ID" value="NZ_FOLQ01000015.1"/>
</dbReference>
<feature type="region of interest" description="Disordered" evidence="1">
    <location>
        <begin position="118"/>
        <end position="199"/>
    </location>
</feature>
<keyword evidence="2" id="KW-1133">Transmembrane helix</keyword>
<keyword evidence="2" id="KW-0472">Membrane</keyword>